<proteinExistence type="predicted"/>
<dbReference type="EMBL" id="JBHSMA010000001">
    <property type="protein sequence ID" value="MFC5407996.1"/>
    <property type="molecule type" value="Genomic_DNA"/>
</dbReference>
<dbReference type="RefSeq" id="WP_379840686.1">
    <property type="nucleotide sequence ID" value="NZ_JBHSMA010000001.1"/>
</dbReference>
<dbReference type="Proteomes" id="UP001596106">
    <property type="component" value="Unassembled WGS sequence"/>
</dbReference>
<accession>A0ABW0I3A4</accession>
<sequence>MAQLSRADLKAKFAPGKKPTAQDFADLIDSFLLFSEQTAANSAIFNEALANYDNDLKSEAPNGAVDTLGDVFKILQGWSDGETLLERIEDLVSNVYWRDIKEKPYTFYITWSEQIISTVVYAPETPNFKWIISEISGLPNSNKYLIMDMQIKRSYVPQQSFPGAYDKADYIQAIRVAINPYFYYDI</sequence>
<gene>
    <name evidence="1" type="ORF">ACFPMF_01655</name>
</gene>
<evidence type="ECO:0000313" key="1">
    <source>
        <dbReference type="EMBL" id="MFC5407996.1"/>
    </source>
</evidence>
<name>A0ABW0I3A4_9BACT</name>
<comment type="caution">
    <text evidence="1">The sequence shown here is derived from an EMBL/GenBank/DDBJ whole genome shotgun (WGS) entry which is preliminary data.</text>
</comment>
<evidence type="ECO:0000313" key="2">
    <source>
        <dbReference type="Proteomes" id="UP001596106"/>
    </source>
</evidence>
<protein>
    <recommendedName>
        <fullName evidence="3">Baseplate wedge subunit</fullName>
    </recommendedName>
</protein>
<evidence type="ECO:0008006" key="3">
    <source>
        <dbReference type="Google" id="ProtNLM"/>
    </source>
</evidence>
<organism evidence="1 2">
    <name type="scientific">Larkinella bovis</name>
    <dbReference type="NCBI Taxonomy" id="683041"/>
    <lineage>
        <taxon>Bacteria</taxon>
        <taxon>Pseudomonadati</taxon>
        <taxon>Bacteroidota</taxon>
        <taxon>Cytophagia</taxon>
        <taxon>Cytophagales</taxon>
        <taxon>Spirosomataceae</taxon>
        <taxon>Larkinella</taxon>
    </lineage>
</organism>
<reference evidence="2" key="1">
    <citation type="journal article" date="2019" name="Int. J. Syst. Evol. Microbiol.">
        <title>The Global Catalogue of Microorganisms (GCM) 10K type strain sequencing project: providing services to taxonomists for standard genome sequencing and annotation.</title>
        <authorList>
            <consortium name="The Broad Institute Genomics Platform"/>
            <consortium name="The Broad Institute Genome Sequencing Center for Infectious Disease"/>
            <person name="Wu L."/>
            <person name="Ma J."/>
        </authorList>
    </citation>
    <scope>NUCLEOTIDE SEQUENCE [LARGE SCALE GENOMIC DNA]</scope>
    <source>
        <strain evidence="2">CCUG 55250</strain>
    </source>
</reference>
<keyword evidence="2" id="KW-1185">Reference proteome</keyword>